<dbReference type="InterPro" id="IPR051132">
    <property type="entry name" value="3-5_Exonuclease_domain"/>
</dbReference>
<dbReference type="InterPro" id="IPR012337">
    <property type="entry name" value="RNaseH-like_sf"/>
</dbReference>
<dbReference type="GO" id="GO:0006139">
    <property type="term" value="P:nucleobase-containing compound metabolic process"/>
    <property type="evidence" value="ECO:0007669"/>
    <property type="project" value="InterPro"/>
</dbReference>
<dbReference type="EMBL" id="AWGH01000028">
    <property type="protein sequence ID" value="ODN87417.1"/>
    <property type="molecule type" value="Genomic_DNA"/>
</dbReference>
<keyword evidence="2" id="KW-0378">Hydrolase</keyword>
<dbReference type="PANTHER" id="PTHR13620:SF104">
    <property type="entry name" value="EXONUCLEASE 3'-5' DOMAIN-CONTAINING PROTEIN 2"/>
    <property type="match status" value="1"/>
</dbReference>
<evidence type="ECO:0000256" key="2">
    <source>
        <dbReference type="ARBA" id="ARBA00022801"/>
    </source>
</evidence>
<evidence type="ECO:0000256" key="3">
    <source>
        <dbReference type="SAM" id="MobiDB-lite"/>
    </source>
</evidence>
<evidence type="ECO:0000313" key="6">
    <source>
        <dbReference type="Proteomes" id="UP000094819"/>
    </source>
</evidence>
<evidence type="ECO:0000256" key="1">
    <source>
        <dbReference type="ARBA" id="ARBA00022722"/>
    </source>
</evidence>
<gene>
    <name evidence="5" type="ORF">L198_07041</name>
</gene>
<keyword evidence="1" id="KW-0540">Nuclease</keyword>
<dbReference type="InterPro" id="IPR036397">
    <property type="entry name" value="RNaseH_sf"/>
</dbReference>
<feature type="compositionally biased region" description="Low complexity" evidence="3">
    <location>
        <begin position="51"/>
        <end position="79"/>
    </location>
</feature>
<dbReference type="Proteomes" id="UP000094819">
    <property type="component" value="Unassembled WGS sequence"/>
</dbReference>
<feature type="compositionally biased region" description="Low complexity" evidence="3">
    <location>
        <begin position="907"/>
        <end position="962"/>
    </location>
</feature>
<sequence>MLKSRTPLATHSRTLLHTTLATLSSPPGHRDLGIGVWEGPTVFTSRRPGSEPETPISISSQSSVNDSPITVSSSSPSPAVYRPRAVPRFNSPAARSAFTPPPLNSSPVPRGASNPARRIHPFFLQKRGAAPTPTKPRYVPDYTSTEAESESNASASQSSVYSTASSHRSTIHDHNNADLEDLTFGLRKMRVDAPPKTETTTRVTRSRRARNPLEKAGSMPNQSRAMSTMPLKGQTPPAEAGIAPPPPVQTLVPVFSLPADPDPSLPLFTYKDSSTPFTIKYTKSAVEADALVDTLKGNIIGFDMEWPIWGKKAWDPVERRYNPQQGKTALVQLCDEETVILIHLQNGMDLPSKVAALVRDPTKYKLGVQCKGDGMKLARDFPHHFPAGQGPTSLFELSWMAKAVDYGRIGERRGLIALATLTRGYLGKELDKNTNVRAGNWAGELNAKQRDYAANDVVAAIHIYNTLKNLAQERKINLHHDLYCSNLNFTQAPAQSLGPTQSLPANAFTSQASTSASMQSGPKTISMKPVPKNGASLAPTAAQLGGVKPPTPVRMAAFNAFVGGKTCEVIAKEKGVQQTTIEGYIVDALIILGVNSIPPEHLGRIWKEFTPKPWIYISRRPMYDHLTTVLGPHPQAEEIEEARKEREQEVKNREAEKSGASVAPAAPAPAPATVAASTPAPVTAPTTRPVAPAVPPIAPTGPTSIQIMPPSPKTRVDTASANNTAPAPALAPAPTPARVYPSPRVPYPTEAQLGFKPPTPALMAALNDFMSGKDCWTIAEEKGVQEKTIERYIVDAVCILGIGYVQKSDLERLWTEFPSEMWAWRPYGVLYDAITAVLGPHPQLGEVEAARRRRDERDASGETDRIRERRAAAKEEKASQAALEKEAKAEAGRAKGREVARNRAIARNRGSSYSAGSRRYSSGSSGSSSYGRTRPYSSSSSNSGPFSWRGGYRGRNNYGRRW</sequence>
<feature type="compositionally biased region" description="Basic and acidic residues" evidence="3">
    <location>
        <begin position="848"/>
        <end position="901"/>
    </location>
</feature>
<organism evidence="5 6">
    <name type="scientific">Cryptococcus wingfieldii CBS 7118</name>
    <dbReference type="NCBI Taxonomy" id="1295528"/>
    <lineage>
        <taxon>Eukaryota</taxon>
        <taxon>Fungi</taxon>
        <taxon>Dikarya</taxon>
        <taxon>Basidiomycota</taxon>
        <taxon>Agaricomycotina</taxon>
        <taxon>Tremellomycetes</taxon>
        <taxon>Tremellales</taxon>
        <taxon>Cryptococcaceae</taxon>
        <taxon>Cryptococcus</taxon>
    </lineage>
</organism>
<evidence type="ECO:0000313" key="5">
    <source>
        <dbReference type="EMBL" id="ODN87417.1"/>
    </source>
</evidence>
<dbReference type="PANTHER" id="PTHR13620">
    <property type="entry name" value="3-5 EXONUCLEASE"/>
    <property type="match status" value="1"/>
</dbReference>
<dbReference type="SUPFAM" id="SSF53098">
    <property type="entry name" value="Ribonuclease H-like"/>
    <property type="match status" value="1"/>
</dbReference>
<feature type="compositionally biased region" description="Basic and acidic residues" evidence="3">
    <location>
        <begin position="641"/>
        <end position="657"/>
    </location>
</feature>
<feature type="compositionally biased region" description="Low complexity" evidence="3">
    <location>
        <begin position="143"/>
        <end position="166"/>
    </location>
</feature>
<dbReference type="GO" id="GO:0008408">
    <property type="term" value="F:3'-5' exonuclease activity"/>
    <property type="evidence" value="ECO:0007669"/>
    <property type="project" value="InterPro"/>
</dbReference>
<feature type="region of interest" description="Disordered" evidence="3">
    <location>
        <begin position="192"/>
        <end position="238"/>
    </location>
</feature>
<dbReference type="Gene3D" id="3.30.420.10">
    <property type="entry name" value="Ribonuclease H-like superfamily/Ribonuclease H"/>
    <property type="match status" value="1"/>
</dbReference>
<proteinExistence type="predicted"/>
<dbReference type="GO" id="GO:0005737">
    <property type="term" value="C:cytoplasm"/>
    <property type="evidence" value="ECO:0007669"/>
    <property type="project" value="TreeGrafter"/>
</dbReference>
<feature type="region of interest" description="Disordered" evidence="3">
    <location>
        <begin position="43"/>
        <end position="79"/>
    </location>
</feature>
<feature type="region of interest" description="Disordered" evidence="3">
    <location>
        <begin position="639"/>
        <end position="737"/>
    </location>
</feature>
<dbReference type="GO" id="GO:0003676">
    <property type="term" value="F:nucleic acid binding"/>
    <property type="evidence" value="ECO:0007669"/>
    <property type="project" value="InterPro"/>
</dbReference>
<dbReference type="OrthoDB" id="1920326at2759"/>
<dbReference type="CDD" id="cd06141">
    <property type="entry name" value="WRN_exo"/>
    <property type="match status" value="1"/>
</dbReference>
<evidence type="ECO:0000259" key="4">
    <source>
        <dbReference type="SMART" id="SM00474"/>
    </source>
</evidence>
<keyword evidence="6" id="KW-1185">Reference proteome</keyword>
<dbReference type="RefSeq" id="XP_019028977.1">
    <property type="nucleotide sequence ID" value="XM_019179059.1"/>
</dbReference>
<protein>
    <recommendedName>
        <fullName evidence="4">3'-5' exonuclease domain-containing protein</fullName>
    </recommendedName>
</protein>
<accession>A0A1E3IFP6</accession>
<feature type="compositionally biased region" description="Low complexity" evidence="3">
    <location>
        <begin position="671"/>
        <end position="691"/>
    </location>
</feature>
<feature type="compositionally biased region" description="Low complexity" evidence="3">
    <location>
        <begin position="718"/>
        <end position="728"/>
    </location>
</feature>
<dbReference type="Pfam" id="PF01612">
    <property type="entry name" value="DNA_pol_A_exo1"/>
    <property type="match status" value="1"/>
</dbReference>
<comment type="caution">
    <text evidence="5">The sequence shown here is derived from an EMBL/GenBank/DDBJ whole genome shotgun (WGS) entry which is preliminary data.</text>
</comment>
<feature type="domain" description="3'-5' exonuclease" evidence="4">
    <location>
        <begin position="279"/>
        <end position="472"/>
    </location>
</feature>
<dbReference type="GO" id="GO:0005634">
    <property type="term" value="C:nucleus"/>
    <property type="evidence" value="ECO:0007669"/>
    <property type="project" value="TreeGrafter"/>
</dbReference>
<name>A0A1E3IFP6_9TREE</name>
<dbReference type="SMART" id="SM00474">
    <property type="entry name" value="35EXOc"/>
    <property type="match status" value="1"/>
</dbReference>
<reference evidence="5 6" key="1">
    <citation type="submission" date="2016-06" db="EMBL/GenBank/DDBJ databases">
        <title>Evolution of pathogenesis and genome organization in the Tremellales.</title>
        <authorList>
            <person name="Cuomo C."/>
            <person name="Litvintseva A."/>
            <person name="Heitman J."/>
            <person name="Chen Y."/>
            <person name="Sun S."/>
            <person name="Springer D."/>
            <person name="Dromer F."/>
            <person name="Young S."/>
            <person name="Zeng Q."/>
            <person name="Chapman S."/>
            <person name="Gujja S."/>
            <person name="Saif S."/>
            <person name="Birren B."/>
        </authorList>
    </citation>
    <scope>NUCLEOTIDE SEQUENCE [LARGE SCALE GENOMIC DNA]</scope>
    <source>
        <strain evidence="5 6">CBS 7118</strain>
    </source>
</reference>
<dbReference type="InterPro" id="IPR002562">
    <property type="entry name" value="3'-5'_exonuclease_dom"/>
</dbReference>
<dbReference type="AlphaFoldDB" id="A0A1E3IFP6"/>
<feature type="region of interest" description="Disordered" evidence="3">
    <location>
        <begin position="848"/>
        <end position="962"/>
    </location>
</feature>
<dbReference type="GeneID" id="30196252"/>
<feature type="region of interest" description="Disordered" evidence="3">
    <location>
        <begin position="91"/>
        <end position="176"/>
    </location>
</feature>